<reference evidence="1" key="1">
    <citation type="submission" date="2012-04" db="EMBL/GenBank/DDBJ databases">
        <title>The Genome Sequence of Loa loa.</title>
        <authorList>
            <consortium name="The Broad Institute Genome Sequencing Platform"/>
            <consortium name="Broad Institute Genome Sequencing Center for Infectious Disease"/>
            <person name="Nutman T.B."/>
            <person name="Fink D.L."/>
            <person name="Russ C."/>
            <person name="Young S."/>
            <person name="Zeng Q."/>
            <person name="Gargeya S."/>
            <person name="Alvarado L."/>
            <person name="Berlin A."/>
            <person name="Chapman S.B."/>
            <person name="Chen Z."/>
            <person name="Freedman E."/>
            <person name="Gellesch M."/>
            <person name="Goldberg J."/>
            <person name="Griggs A."/>
            <person name="Gujja S."/>
            <person name="Heilman E.R."/>
            <person name="Heiman D."/>
            <person name="Howarth C."/>
            <person name="Mehta T."/>
            <person name="Neiman D."/>
            <person name="Pearson M."/>
            <person name="Roberts A."/>
            <person name="Saif S."/>
            <person name="Shea T."/>
            <person name="Shenoy N."/>
            <person name="Sisk P."/>
            <person name="Stolte C."/>
            <person name="Sykes S."/>
            <person name="White J."/>
            <person name="Yandava C."/>
            <person name="Haas B."/>
            <person name="Henn M.R."/>
            <person name="Nusbaum C."/>
            <person name="Birren B."/>
        </authorList>
    </citation>
    <scope>NUCLEOTIDE SEQUENCE [LARGE SCALE GENOMIC DNA]</scope>
</reference>
<name>A0A1S0UM74_LOALO</name>
<organism evidence="1">
    <name type="scientific">Loa loa</name>
    <name type="common">Eye worm</name>
    <name type="synonym">Filaria loa</name>
    <dbReference type="NCBI Taxonomy" id="7209"/>
    <lineage>
        <taxon>Eukaryota</taxon>
        <taxon>Metazoa</taxon>
        <taxon>Ecdysozoa</taxon>
        <taxon>Nematoda</taxon>
        <taxon>Chromadorea</taxon>
        <taxon>Rhabditida</taxon>
        <taxon>Spirurina</taxon>
        <taxon>Spiruromorpha</taxon>
        <taxon>Filarioidea</taxon>
        <taxon>Onchocercidae</taxon>
        <taxon>Loa</taxon>
    </lineage>
</organism>
<protein>
    <submittedName>
        <fullName evidence="1">Uncharacterized protein</fullName>
    </submittedName>
</protein>
<dbReference type="RefSeq" id="XP_020307449.1">
    <property type="nucleotide sequence ID" value="XM_020449078.1"/>
</dbReference>
<dbReference type="KEGG" id="loa:LOAG_16425"/>
<accession>A0A1S0UM74</accession>
<dbReference type="CTD" id="31251387"/>
<gene>
    <name evidence="1" type="ORF">LOAG_16425</name>
</gene>
<dbReference type="AlphaFoldDB" id="A0A1S0UM74"/>
<dbReference type="GeneID" id="31251387"/>
<evidence type="ECO:0000313" key="1">
    <source>
        <dbReference type="EMBL" id="EJD76663.1"/>
    </source>
</evidence>
<proteinExistence type="predicted"/>
<dbReference type="EMBL" id="JH712068">
    <property type="protein sequence ID" value="EJD76663.1"/>
    <property type="molecule type" value="Genomic_DNA"/>
</dbReference>
<dbReference type="InParanoid" id="A0A1S0UM74"/>
<sequence length="50" mass="5765">MVLRGNEARRASVMVSRCMRVRVGFTSNPKDWDCTMAGQVTRDRVSFVTW</sequence>